<sequence>MTESRDPDAAGPPRRPDARDRRILTLTITAIVLGGYVVWQLIGLVTVKDVPPPSWLITAPAGASVVGEPRVTREPYRATTYVTVRPAEGQKAHQLVAEMGLSEQPTQIGPTPLDWRPVWVYTRPTEDGVEIRLVYLRDSGELITP</sequence>
<keyword evidence="3" id="KW-1185">Reference proteome</keyword>
<dbReference type="PATRIC" id="fig|92835.4.peg.2659"/>
<keyword evidence="1" id="KW-0812">Transmembrane</keyword>
<reference evidence="2 3" key="1">
    <citation type="submission" date="2015-02" db="EMBL/GenBank/DDBJ databases">
        <title>Draft genome sequences of ten Microbacterium spp. with emphasis on heavy metal contaminated environments.</title>
        <authorList>
            <person name="Corretto E."/>
        </authorList>
    </citation>
    <scope>NUCLEOTIDE SEQUENCE [LARGE SCALE GENOMIC DNA]</scope>
    <source>
        <strain evidence="2 3">DSM 12510</strain>
    </source>
</reference>
<dbReference type="OrthoDB" id="5066982at2"/>
<gene>
    <name evidence="2" type="ORF">RS81_02623</name>
</gene>
<dbReference type="STRING" id="92835.RS81_02623"/>
<proteinExistence type="predicted"/>
<name>A0A0M2H284_9MICO</name>
<keyword evidence="1" id="KW-1133">Transmembrane helix</keyword>
<dbReference type="AlphaFoldDB" id="A0A0M2H284"/>
<keyword evidence="1" id="KW-0472">Membrane</keyword>
<dbReference type="RefSeq" id="WP_045276545.1">
    <property type="nucleotide sequence ID" value="NZ_BAAAUP010000003.1"/>
</dbReference>
<comment type="caution">
    <text evidence="2">The sequence shown here is derived from an EMBL/GenBank/DDBJ whole genome shotgun (WGS) entry which is preliminary data.</text>
</comment>
<evidence type="ECO:0000313" key="2">
    <source>
        <dbReference type="EMBL" id="KJL38352.1"/>
    </source>
</evidence>
<feature type="transmembrane region" description="Helical" evidence="1">
    <location>
        <begin position="23"/>
        <end position="42"/>
    </location>
</feature>
<accession>A0A0M2H284</accession>
<evidence type="ECO:0000313" key="3">
    <source>
        <dbReference type="Proteomes" id="UP000033956"/>
    </source>
</evidence>
<protein>
    <submittedName>
        <fullName evidence="2">Uncharacterized protein</fullName>
    </submittedName>
</protein>
<organism evidence="2 3">
    <name type="scientific">Microbacterium terrae</name>
    <dbReference type="NCBI Taxonomy" id="69369"/>
    <lineage>
        <taxon>Bacteria</taxon>
        <taxon>Bacillati</taxon>
        <taxon>Actinomycetota</taxon>
        <taxon>Actinomycetes</taxon>
        <taxon>Micrococcales</taxon>
        <taxon>Microbacteriaceae</taxon>
        <taxon>Microbacterium</taxon>
    </lineage>
</organism>
<dbReference type="Proteomes" id="UP000033956">
    <property type="component" value="Unassembled WGS sequence"/>
</dbReference>
<evidence type="ECO:0000256" key="1">
    <source>
        <dbReference type="SAM" id="Phobius"/>
    </source>
</evidence>
<dbReference type="EMBL" id="JYIZ01000055">
    <property type="protein sequence ID" value="KJL38352.1"/>
    <property type="molecule type" value="Genomic_DNA"/>
</dbReference>